<proteinExistence type="predicted"/>
<protein>
    <submittedName>
        <fullName evidence="2">(thale cress) hypothetical protein</fullName>
    </submittedName>
</protein>
<accession>A0A5S9XIG3</accession>
<dbReference type="AlphaFoldDB" id="A0A5S9XIG3"/>
<evidence type="ECO:0000313" key="1">
    <source>
        <dbReference type="EMBL" id="CAA0384120.1"/>
    </source>
</evidence>
<dbReference type="Proteomes" id="UP000516314">
    <property type="component" value="Chromosome 3"/>
</dbReference>
<dbReference type="EMBL" id="LR881468">
    <property type="protein sequence ID" value="CAD5324506.1"/>
    <property type="molecule type" value="Genomic_DNA"/>
</dbReference>
<dbReference type="EMBL" id="CACSHJ010000089">
    <property type="protein sequence ID" value="CAA0384120.1"/>
    <property type="molecule type" value="Genomic_DNA"/>
</dbReference>
<reference evidence="2 4" key="2">
    <citation type="submission" date="2020-09" db="EMBL/GenBank/DDBJ databases">
        <authorList>
            <person name="Ashkenazy H."/>
        </authorList>
    </citation>
    <scope>NUCLEOTIDE SEQUENCE [LARGE SCALE GENOMIC DNA]</scope>
    <source>
        <strain evidence="4">cv. Cdm-0</strain>
    </source>
</reference>
<gene>
    <name evidence="2" type="ORF">AT9943_LOCUS12397</name>
    <name evidence="1" type="ORF">C24_LOCUS14313</name>
</gene>
<evidence type="ECO:0000313" key="2">
    <source>
        <dbReference type="EMBL" id="CAD5324506.1"/>
    </source>
</evidence>
<sequence length="66" mass="7431">MWILWRRSELSRGKAEEVVILSPENGQKGGDWRRSPELHRRTTAATVSHQILATVTGAVVVHRRGS</sequence>
<dbReference type="OrthoDB" id="10498048at2759"/>
<evidence type="ECO:0000313" key="3">
    <source>
        <dbReference type="Proteomes" id="UP000434276"/>
    </source>
</evidence>
<organism evidence="1 3">
    <name type="scientific">Arabidopsis thaliana</name>
    <name type="common">Mouse-ear cress</name>
    <dbReference type="NCBI Taxonomy" id="3702"/>
    <lineage>
        <taxon>Eukaryota</taxon>
        <taxon>Viridiplantae</taxon>
        <taxon>Streptophyta</taxon>
        <taxon>Embryophyta</taxon>
        <taxon>Tracheophyta</taxon>
        <taxon>Spermatophyta</taxon>
        <taxon>Magnoliopsida</taxon>
        <taxon>eudicotyledons</taxon>
        <taxon>Gunneridae</taxon>
        <taxon>Pentapetalae</taxon>
        <taxon>rosids</taxon>
        <taxon>malvids</taxon>
        <taxon>Brassicales</taxon>
        <taxon>Brassicaceae</taxon>
        <taxon>Camelineae</taxon>
        <taxon>Arabidopsis</taxon>
    </lineage>
</organism>
<evidence type="ECO:0000313" key="4">
    <source>
        <dbReference type="Proteomes" id="UP000516314"/>
    </source>
</evidence>
<reference evidence="1 3" key="1">
    <citation type="submission" date="2019-12" db="EMBL/GenBank/DDBJ databases">
        <authorList>
            <person name="Jiao W.-B."/>
            <person name="Schneeberger K."/>
        </authorList>
    </citation>
    <scope>NUCLEOTIDE SEQUENCE [LARGE SCALE GENOMIC DNA]</scope>
    <source>
        <strain evidence="3">cv. C24</strain>
    </source>
</reference>
<name>A0A5S9XIG3_ARATH</name>
<dbReference type="Proteomes" id="UP000434276">
    <property type="component" value="Unassembled WGS sequence"/>
</dbReference>